<feature type="domain" description="AB hydrolase-1" evidence="2">
    <location>
        <begin position="91"/>
        <end position="318"/>
    </location>
</feature>
<comment type="caution">
    <text evidence="3">The sequence shown here is derived from an EMBL/GenBank/DDBJ whole genome shotgun (WGS) entry which is preliminary data.</text>
</comment>
<dbReference type="Pfam" id="PF12697">
    <property type="entry name" value="Abhydrolase_6"/>
    <property type="match status" value="1"/>
</dbReference>
<dbReference type="InterPro" id="IPR029058">
    <property type="entry name" value="AB_hydrolase_fold"/>
</dbReference>
<proteinExistence type="predicted"/>
<dbReference type="EMBL" id="RXIR01000008">
    <property type="protein sequence ID" value="TVS28971.1"/>
    <property type="molecule type" value="Genomic_DNA"/>
</dbReference>
<dbReference type="SUPFAM" id="SSF53474">
    <property type="entry name" value="alpha/beta-Hydrolases"/>
    <property type="match status" value="1"/>
</dbReference>
<dbReference type="OrthoDB" id="5513277at2"/>
<protein>
    <submittedName>
        <fullName evidence="3">Alpha/beta fold hydrolase</fullName>
    </submittedName>
</protein>
<dbReference type="GO" id="GO:0016020">
    <property type="term" value="C:membrane"/>
    <property type="evidence" value="ECO:0007669"/>
    <property type="project" value="TreeGrafter"/>
</dbReference>
<dbReference type="PANTHER" id="PTHR43798">
    <property type="entry name" value="MONOACYLGLYCEROL LIPASE"/>
    <property type="match status" value="1"/>
</dbReference>
<keyword evidence="1 3" id="KW-0378">Hydrolase</keyword>
<dbReference type="Gene3D" id="3.40.50.1820">
    <property type="entry name" value="alpha/beta hydrolase"/>
    <property type="match status" value="1"/>
</dbReference>
<name>A0A6C1TXM1_9CORY</name>
<dbReference type="InterPro" id="IPR050266">
    <property type="entry name" value="AB_hydrolase_sf"/>
</dbReference>
<sequence>MEITVTLRSAPKTLALLLALLVAHRVFLAWTTPRDVGHWRSSTGRDTYTDAYDAALAAGPTPYRSVYVPTRFGTAHVVVWEPDVDHGETPVLLTPGRASGAPMWNELLPYIGNARTVYAVDAIGDAGLSAQSSPITSSTDQAQWLSETLEGLGVDSAHVVGHSFGGATSAALAVERPDLVASIALIEPAFTLVYPPPATFFWGTVALLPVPQSLKDRALAEIGGTTAEEVRQDDPVSTMIDLGSRHFSAALPIPKPLNSAQLERLSMPVYVAIADTDSLAGGEVAAERARQAIPDAIVHVWPNTTHSLPFQVPQELSAELESFWAAGSGGSVSR</sequence>
<evidence type="ECO:0000259" key="2">
    <source>
        <dbReference type="Pfam" id="PF12697"/>
    </source>
</evidence>
<accession>A0A6C1TXM1</accession>
<dbReference type="InterPro" id="IPR000073">
    <property type="entry name" value="AB_hydrolase_1"/>
</dbReference>
<reference evidence="3 4" key="1">
    <citation type="submission" date="2018-12" db="EMBL/GenBank/DDBJ databases">
        <title>Corynebacterium sanguinis sp. nov., a clinically-associated and environmental corynebacterium.</title>
        <authorList>
            <person name="Gonzales-Siles L."/>
            <person name="Jaen-Luchoro D."/>
            <person name="Cardew S."/>
            <person name="Inganas E."/>
            <person name="Ohlen M."/>
            <person name="Jensie-Markopolous S."/>
            <person name="Pinyeiro-Iglesias B."/>
            <person name="Molin K."/>
            <person name="Skovbjerg S."/>
            <person name="Svensson-Stadler L."/>
            <person name="Funke G."/>
            <person name="Moore E.R.B."/>
        </authorList>
    </citation>
    <scope>NUCLEOTIDE SEQUENCE [LARGE SCALE GENOMIC DNA]</scope>
    <source>
        <strain evidence="3 4">58734</strain>
    </source>
</reference>
<evidence type="ECO:0000313" key="4">
    <source>
        <dbReference type="Proteomes" id="UP000336646"/>
    </source>
</evidence>
<gene>
    <name evidence="3" type="ORF">EKI59_05265</name>
</gene>
<organism evidence="3 4">
    <name type="scientific">Corynebacterium sanguinis</name>
    <dbReference type="NCBI Taxonomy" id="2594913"/>
    <lineage>
        <taxon>Bacteria</taxon>
        <taxon>Bacillati</taxon>
        <taxon>Actinomycetota</taxon>
        <taxon>Actinomycetes</taxon>
        <taxon>Mycobacteriales</taxon>
        <taxon>Corynebacteriaceae</taxon>
        <taxon>Corynebacterium</taxon>
    </lineage>
</organism>
<dbReference type="PANTHER" id="PTHR43798:SF31">
    <property type="entry name" value="AB HYDROLASE SUPERFAMILY PROTEIN YCLE"/>
    <property type="match status" value="1"/>
</dbReference>
<evidence type="ECO:0000313" key="3">
    <source>
        <dbReference type="EMBL" id="TVS28971.1"/>
    </source>
</evidence>
<evidence type="ECO:0000256" key="1">
    <source>
        <dbReference type="ARBA" id="ARBA00022801"/>
    </source>
</evidence>
<dbReference type="AlphaFoldDB" id="A0A6C1TXM1"/>
<dbReference type="GO" id="GO:0016787">
    <property type="term" value="F:hydrolase activity"/>
    <property type="evidence" value="ECO:0007669"/>
    <property type="project" value="UniProtKB-KW"/>
</dbReference>
<dbReference type="Proteomes" id="UP000336646">
    <property type="component" value="Unassembled WGS sequence"/>
</dbReference>